<dbReference type="EMBL" id="JBHFNR010000140">
    <property type="protein sequence ID" value="MFB2894991.1"/>
    <property type="molecule type" value="Genomic_DNA"/>
</dbReference>
<evidence type="ECO:0000313" key="3">
    <source>
        <dbReference type="EMBL" id="MFB2894991.1"/>
    </source>
</evidence>
<comment type="caution">
    <text evidence="3">The sequence shown here is derived from an EMBL/GenBank/DDBJ whole genome shotgun (WGS) entry which is preliminary data.</text>
</comment>
<dbReference type="InterPro" id="IPR024537">
    <property type="entry name" value="DUF3322"/>
</dbReference>
<name>A0ABV4XTJ1_9CYAN</name>
<gene>
    <name evidence="3" type="ORF">ACE1CI_18955</name>
</gene>
<keyword evidence="4" id="KW-1185">Reference proteome</keyword>
<dbReference type="InterPro" id="IPR024534">
    <property type="entry name" value="JetD_C"/>
</dbReference>
<evidence type="ECO:0000313" key="4">
    <source>
        <dbReference type="Proteomes" id="UP001576784"/>
    </source>
</evidence>
<evidence type="ECO:0000259" key="1">
    <source>
        <dbReference type="Pfam" id="PF09983"/>
    </source>
</evidence>
<dbReference type="Pfam" id="PF11795">
    <property type="entry name" value="DUF3322"/>
    <property type="match status" value="1"/>
</dbReference>
<dbReference type="InterPro" id="IPR014544">
    <property type="entry name" value="UCP028408"/>
</dbReference>
<dbReference type="Pfam" id="PF09983">
    <property type="entry name" value="JetD_C"/>
    <property type="match status" value="1"/>
</dbReference>
<protein>
    <submittedName>
        <fullName evidence="3">DUF3322 domain-containing protein</fullName>
    </submittedName>
</protein>
<dbReference type="RefSeq" id="WP_413264633.1">
    <property type="nucleotide sequence ID" value="NZ_JBHFNR010000140.1"/>
</dbReference>
<evidence type="ECO:0000259" key="2">
    <source>
        <dbReference type="Pfam" id="PF11795"/>
    </source>
</evidence>
<organism evidence="3 4">
    <name type="scientific">Floridaenema flaviceps BLCC-F50</name>
    <dbReference type="NCBI Taxonomy" id="3153642"/>
    <lineage>
        <taxon>Bacteria</taxon>
        <taxon>Bacillati</taxon>
        <taxon>Cyanobacteriota</taxon>
        <taxon>Cyanophyceae</taxon>
        <taxon>Oscillatoriophycideae</taxon>
        <taxon>Aerosakkonematales</taxon>
        <taxon>Aerosakkonemataceae</taxon>
        <taxon>Floridanema</taxon>
        <taxon>Floridanema flaviceps</taxon>
    </lineage>
</organism>
<sequence>MNPTQIKQKCEQRYASFLSSIVTEENFFPIEFPVGSLPKDYIALREAVTQLIDKSKQSLGYGYTLELENRKTQKYGLQSLPKRIIIDSEKDYLKLINKEKEVLNFQKNVALIRGKVPELNSWIYHNPLQVIEYSDRWDDLLKVCQYFQHNPKPSLYIRELPIQVHTKFIEQNQKIIRSLLEVIIPVEYLVSIEGEKDYTFEKRFSLKYREPLIRIRFLDLSVKVKYGFPVADLSIPLSEFRQLNLDIHHCFITENLMNFLTLPPLENSLATFGSGYAIQTLKTARWLSQCPIFYWGDLDVDGFKILSQLRSYFPQTISIMMDMKTFETFDEFAVSVVVATAENLPHLTSEEKTLYTHLALHQKRLEQERISQDYANQFLYNLMQQPF</sequence>
<dbReference type="PIRSF" id="PIRSF028408">
    <property type="entry name" value="UCP028408"/>
    <property type="match status" value="1"/>
</dbReference>
<reference evidence="3 4" key="1">
    <citation type="submission" date="2024-09" db="EMBL/GenBank/DDBJ databases">
        <title>Floridaenema gen nov. (Aerosakkonemataceae, Aerosakkonematales ord. nov., Cyanobacteria) from benthic tropical and subtropical fresh waters, with the description of four new species.</title>
        <authorList>
            <person name="Moretto J.A."/>
            <person name="Berthold D.E."/>
            <person name="Lefler F.W."/>
            <person name="Huang I.-S."/>
            <person name="Laughinghouse H. IV."/>
        </authorList>
    </citation>
    <scope>NUCLEOTIDE SEQUENCE [LARGE SCALE GENOMIC DNA]</scope>
    <source>
        <strain evidence="3 4">BLCC-F50</strain>
    </source>
</reference>
<proteinExistence type="predicted"/>
<accession>A0ABV4XTJ1</accession>
<feature type="domain" description="DUF3322" evidence="2">
    <location>
        <begin position="3"/>
        <end position="180"/>
    </location>
</feature>
<feature type="domain" description="Wadjet protein JetD C-terminal" evidence="1">
    <location>
        <begin position="206"/>
        <end position="377"/>
    </location>
</feature>
<dbReference type="Proteomes" id="UP001576784">
    <property type="component" value="Unassembled WGS sequence"/>
</dbReference>